<gene>
    <name evidence="2" type="ORF">DWV00_31120</name>
</gene>
<sequence length="89" mass="9694">APAGARRGARDIAHPVDGRLRSRSIARRGRRPAQRTPHRAPSGRPAPLAQHRAPRQAPGAAHAASRTTTVGQRRSCSIEQQGLRKPFKR</sequence>
<name>A0A3D8JQV5_9BURK</name>
<feature type="compositionally biased region" description="Low complexity" evidence="1">
    <location>
        <begin position="49"/>
        <end position="64"/>
    </location>
</feature>
<reference evidence="2 3" key="1">
    <citation type="submission" date="2018-08" db="EMBL/GenBank/DDBJ databases">
        <title>Paraburkholderia sp. DHOM06 isolated from forest soil.</title>
        <authorList>
            <person name="Gao Z.-H."/>
            <person name="Qiu L.-H."/>
        </authorList>
    </citation>
    <scope>NUCLEOTIDE SEQUENCE [LARGE SCALE GENOMIC DNA]</scope>
    <source>
        <strain evidence="2 3">DHOM06</strain>
    </source>
</reference>
<organism evidence="2 3">
    <name type="scientific">Trinickia dinghuensis</name>
    <dbReference type="NCBI Taxonomy" id="2291023"/>
    <lineage>
        <taxon>Bacteria</taxon>
        <taxon>Pseudomonadati</taxon>
        <taxon>Pseudomonadota</taxon>
        <taxon>Betaproteobacteria</taxon>
        <taxon>Burkholderiales</taxon>
        <taxon>Burkholderiaceae</taxon>
        <taxon>Trinickia</taxon>
    </lineage>
</organism>
<feature type="compositionally biased region" description="Polar residues" evidence="1">
    <location>
        <begin position="65"/>
        <end position="80"/>
    </location>
</feature>
<feature type="region of interest" description="Disordered" evidence="1">
    <location>
        <begin position="1"/>
        <end position="89"/>
    </location>
</feature>
<accession>A0A3D8JQV5</accession>
<evidence type="ECO:0000313" key="2">
    <source>
        <dbReference type="EMBL" id="RDU94924.1"/>
    </source>
</evidence>
<dbReference type="EMBL" id="QRGA01000024">
    <property type="protein sequence ID" value="RDU94924.1"/>
    <property type="molecule type" value="Genomic_DNA"/>
</dbReference>
<evidence type="ECO:0000256" key="1">
    <source>
        <dbReference type="SAM" id="MobiDB-lite"/>
    </source>
</evidence>
<dbReference type="Proteomes" id="UP000256838">
    <property type="component" value="Unassembled WGS sequence"/>
</dbReference>
<feature type="compositionally biased region" description="Basic residues" evidence="1">
    <location>
        <begin position="21"/>
        <end position="38"/>
    </location>
</feature>
<feature type="non-terminal residue" evidence="2">
    <location>
        <position position="1"/>
    </location>
</feature>
<comment type="caution">
    <text evidence="2">The sequence shown here is derived from an EMBL/GenBank/DDBJ whole genome shotgun (WGS) entry which is preliminary data.</text>
</comment>
<evidence type="ECO:0000313" key="3">
    <source>
        <dbReference type="Proteomes" id="UP000256838"/>
    </source>
</evidence>
<keyword evidence="3" id="KW-1185">Reference proteome</keyword>
<dbReference type="AlphaFoldDB" id="A0A3D8JQV5"/>
<proteinExistence type="predicted"/>
<feature type="compositionally biased region" description="Basic and acidic residues" evidence="1">
    <location>
        <begin position="8"/>
        <end position="20"/>
    </location>
</feature>
<protein>
    <submittedName>
        <fullName evidence="2">Uncharacterized protein</fullName>
    </submittedName>
</protein>